<dbReference type="AlphaFoldDB" id="A0A9D4YPY8"/>
<evidence type="ECO:0000313" key="2">
    <source>
        <dbReference type="EMBL" id="KAH7983757.1"/>
    </source>
</evidence>
<dbReference type="Proteomes" id="UP000821837">
    <property type="component" value="Chromosome 1"/>
</dbReference>
<gene>
    <name evidence="2" type="ORF">HPB52_014088</name>
</gene>
<feature type="compositionally biased region" description="Low complexity" evidence="1">
    <location>
        <begin position="35"/>
        <end position="44"/>
    </location>
</feature>
<dbReference type="EMBL" id="JABSTV010001245">
    <property type="protein sequence ID" value="KAH7983757.1"/>
    <property type="molecule type" value="Genomic_DNA"/>
</dbReference>
<accession>A0A9D4YPY8</accession>
<dbReference type="VEuPathDB" id="VectorBase:RSAN_049070"/>
<evidence type="ECO:0000256" key="1">
    <source>
        <dbReference type="SAM" id="MobiDB-lite"/>
    </source>
</evidence>
<comment type="caution">
    <text evidence="2">The sequence shown here is derived from an EMBL/GenBank/DDBJ whole genome shotgun (WGS) entry which is preliminary data.</text>
</comment>
<sequence length="136" mass="14984">MVMSCLRSVIREEAQELRLEYFRQTGITAGAGDMSSSGHHGSSSKAPKAKNDMAAGCRRRCRFPRSKEMDDNADLRLVEDALASYADQWADLEGVTDCFTAAVFKCRCSCSETPQRPGHIVRHLGALNDLLISAKM</sequence>
<protein>
    <submittedName>
        <fullName evidence="2">Uncharacterized protein</fullName>
    </submittedName>
</protein>
<feature type="region of interest" description="Disordered" evidence="1">
    <location>
        <begin position="32"/>
        <end position="53"/>
    </location>
</feature>
<reference evidence="2" key="2">
    <citation type="submission" date="2021-09" db="EMBL/GenBank/DDBJ databases">
        <authorList>
            <person name="Jia N."/>
            <person name="Wang J."/>
            <person name="Shi W."/>
            <person name="Du L."/>
            <person name="Sun Y."/>
            <person name="Zhan W."/>
            <person name="Jiang J."/>
            <person name="Wang Q."/>
            <person name="Zhang B."/>
            <person name="Ji P."/>
            <person name="Sakyi L.B."/>
            <person name="Cui X."/>
            <person name="Yuan T."/>
            <person name="Jiang B."/>
            <person name="Yang W."/>
            <person name="Lam T.T.-Y."/>
            <person name="Chang Q."/>
            <person name="Ding S."/>
            <person name="Wang X."/>
            <person name="Zhu J."/>
            <person name="Ruan X."/>
            <person name="Zhao L."/>
            <person name="Wei J."/>
            <person name="Que T."/>
            <person name="Du C."/>
            <person name="Cheng J."/>
            <person name="Dai P."/>
            <person name="Han X."/>
            <person name="Huang E."/>
            <person name="Gao Y."/>
            <person name="Liu J."/>
            <person name="Shao H."/>
            <person name="Ye R."/>
            <person name="Li L."/>
            <person name="Wei W."/>
            <person name="Wang X."/>
            <person name="Wang C."/>
            <person name="Huo Q."/>
            <person name="Li W."/>
            <person name="Guo W."/>
            <person name="Chen H."/>
            <person name="Chen S."/>
            <person name="Zhou L."/>
            <person name="Zhou L."/>
            <person name="Ni X."/>
            <person name="Tian J."/>
            <person name="Zhou Y."/>
            <person name="Sheng Y."/>
            <person name="Liu T."/>
            <person name="Pan Y."/>
            <person name="Xia L."/>
            <person name="Li J."/>
            <person name="Zhao F."/>
            <person name="Cao W."/>
        </authorList>
    </citation>
    <scope>NUCLEOTIDE SEQUENCE</scope>
    <source>
        <strain evidence="2">Rsan-2018</strain>
        <tissue evidence="2">Larvae</tissue>
    </source>
</reference>
<organism evidence="2 3">
    <name type="scientific">Rhipicephalus sanguineus</name>
    <name type="common">Brown dog tick</name>
    <name type="synonym">Ixodes sanguineus</name>
    <dbReference type="NCBI Taxonomy" id="34632"/>
    <lineage>
        <taxon>Eukaryota</taxon>
        <taxon>Metazoa</taxon>
        <taxon>Ecdysozoa</taxon>
        <taxon>Arthropoda</taxon>
        <taxon>Chelicerata</taxon>
        <taxon>Arachnida</taxon>
        <taxon>Acari</taxon>
        <taxon>Parasitiformes</taxon>
        <taxon>Ixodida</taxon>
        <taxon>Ixodoidea</taxon>
        <taxon>Ixodidae</taxon>
        <taxon>Rhipicephalinae</taxon>
        <taxon>Rhipicephalus</taxon>
        <taxon>Rhipicephalus</taxon>
    </lineage>
</organism>
<evidence type="ECO:0000313" key="3">
    <source>
        <dbReference type="Proteomes" id="UP000821837"/>
    </source>
</evidence>
<proteinExistence type="predicted"/>
<keyword evidence="3" id="KW-1185">Reference proteome</keyword>
<name>A0A9D4YPY8_RHISA</name>
<reference evidence="2" key="1">
    <citation type="journal article" date="2020" name="Cell">
        <title>Large-Scale Comparative Analyses of Tick Genomes Elucidate Their Genetic Diversity and Vector Capacities.</title>
        <authorList>
            <consortium name="Tick Genome and Microbiome Consortium (TIGMIC)"/>
            <person name="Jia N."/>
            <person name="Wang J."/>
            <person name="Shi W."/>
            <person name="Du L."/>
            <person name="Sun Y."/>
            <person name="Zhan W."/>
            <person name="Jiang J.F."/>
            <person name="Wang Q."/>
            <person name="Zhang B."/>
            <person name="Ji P."/>
            <person name="Bell-Sakyi L."/>
            <person name="Cui X.M."/>
            <person name="Yuan T.T."/>
            <person name="Jiang B.G."/>
            <person name="Yang W.F."/>
            <person name="Lam T.T."/>
            <person name="Chang Q.C."/>
            <person name="Ding S.J."/>
            <person name="Wang X.J."/>
            <person name="Zhu J.G."/>
            <person name="Ruan X.D."/>
            <person name="Zhao L."/>
            <person name="Wei J.T."/>
            <person name="Ye R.Z."/>
            <person name="Que T.C."/>
            <person name="Du C.H."/>
            <person name="Zhou Y.H."/>
            <person name="Cheng J.X."/>
            <person name="Dai P.F."/>
            <person name="Guo W.B."/>
            <person name="Han X.H."/>
            <person name="Huang E.J."/>
            <person name="Li L.F."/>
            <person name="Wei W."/>
            <person name="Gao Y.C."/>
            <person name="Liu J.Z."/>
            <person name="Shao H.Z."/>
            <person name="Wang X."/>
            <person name="Wang C.C."/>
            <person name="Yang T.C."/>
            <person name="Huo Q.B."/>
            <person name="Li W."/>
            <person name="Chen H.Y."/>
            <person name="Chen S.E."/>
            <person name="Zhou L.G."/>
            <person name="Ni X.B."/>
            <person name="Tian J.H."/>
            <person name="Sheng Y."/>
            <person name="Liu T."/>
            <person name="Pan Y.S."/>
            <person name="Xia L.Y."/>
            <person name="Li J."/>
            <person name="Zhao F."/>
            <person name="Cao W.C."/>
        </authorList>
    </citation>
    <scope>NUCLEOTIDE SEQUENCE</scope>
    <source>
        <strain evidence="2">Rsan-2018</strain>
    </source>
</reference>